<dbReference type="AlphaFoldDB" id="A0ABD5RIQ6"/>
<evidence type="ECO:0000313" key="3">
    <source>
        <dbReference type="Proteomes" id="UP001596099"/>
    </source>
</evidence>
<evidence type="ECO:0000256" key="1">
    <source>
        <dbReference type="SAM" id="MobiDB-lite"/>
    </source>
</evidence>
<reference evidence="2 3" key="1">
    <citation type="journal article" date="2019" name="Int. J. Syst. Evol. Microbiol.">
        <title>The Global Catalogue of Microorganisms (GCM) 10K type strain sequencing project: providing services to taxonomists for standard genome sequencing and annotation.</title>
        <authorList>
            <consortium name="The Broad Institute Genomics Platform"/>
            <consortium name="The Broad Institute Genome Sequencing Center for Infectious Disease"/>
            <person name="Wu L."/>
            <person name="Ma J."/>
        </authorList>
    </citation>
    <scope>NUCLEOTIDE SEQUENCE [LARGE SCALE GENOMIC DNA]</scope>
    <source>
        <strain evidence="2 3">CGMCC 1.12543</strain>
    </source>
</reference>
<protein>
    <submittedName>
        <fullName evidence="2">Uncharacterized protein</fullName>
    </submittedName>
</protein>
<dbReference type="RefSeq" id="WP_247418710.1">
    <property type="nucleotide sequence ID" value="NZ_JALLGW010000002.1"/>
</dbReference>
<name>A0ABD5RIQ6_9EURY</name>
<dbReference type="Proteomes" id="UP001596099">
    <property type="component" value="Unassembled WGS sequence"/>
</dbReference>
<keyword evidence="3" id="KW-1185">Reference proteome</keyword>
<accession>A0ABD5RIQ6</accession>
<feature type="region of interest" description="Disordered" evidence="1">
    <location>
        <begin position="67"/>
        <end position="98"/>
    </location>
</feature>
<evidence type="ECO:0000313" key="2">
    <source>
        <dbReference type="EMBL" id="MFC5970069.1"/>
    </source>
</evidence>
<gene>
    <name evidence="2" type="ORF">ACFPYI_01875</name>
</gene>
<comment type="caution">
    <text evidence="2">The sequence shown here is derived from an EMBL/GenBank/DDBJ whole genome shotgun (WGS) entry which is preliminary data.</text>
</comment>
<proteinExistence type="predicted"/>
<sequence length="98" mass="11347">MSRRSTPRTSLDQFTPHEQKCFVEYFLHHCGYTYDPQGLVGRVTRQEKEKLFIGFSVYYELFEIEHSKQQGSEPKPGQAMTPEAETRIDDLMAQSNAA</sequence>
<dbReference type="EMBL" id="JBHSQH010000001">
    <property type="protein sequence ID" value="MFC5970069.1"/>
    <property type="molecule type" value="Genomic_DNA"/>
</dbReference>
<organism evidence="2 3">
    <name type="scientific">Halomarina salina</name>
    <dbReference type="NCBI Taxonomy" id="1872699"/>
    <lineage>
        <taxon>Archaea</taxon>
        <taxon>Methanobacteriati</taxon>
        <taxon>Methanobacteriota</taxon>
        <taxon>Stenosarchaea group</taxon>
        <taxon>Halobacteria</taxon>
        <taxon>Halobacteriales</taxon>
        <taxon>Natronomonadaceae</taxon>
        <taxon>Halomarina</taxon>
    </lineage>
</organism>